<dbReference type="PANTHER" id="PTHR11802:SF113">
    <property type="entry name" value="SERINE CARBOXYPEPTIDASE CTSA-4.1"/>
    <property type="match status" value="1"/>
</dbReference>
<reference evidence="8 9" key="1">
    <citation type="submission" date="2019-07" db="EMBL/GenBank/DDBJ databases">
        <title>Genome assembly of two rare yeast pathogens: Diutina rugosa and Trichomonascus ciferrii.</title>
        <authorList>
            <person name="Mixao V."/>
            <person name="Saus E."/>
            <person name="Hansen A."/>
            <person name="Lass-Flor C."/>
            <person name="Gabaldon T."/>
        </authorList>
    </citation>
    <scope>NUCLEOTIDE SEQUENCE [LARGE SCALE GENOMIC DNA]</scope>
    <source>
        <strain evidence="8 9">CBS 613</strain>
    </source>
</reference>
<comment type="caution">
    <text evidence="8">The sequence shown here is derived from an EMBL/GenBank/DDBJ whole genome shotgun (WGS) entry which is preliminary data.</text>
</comment>
<evidence type="ECO:0000256" key="3">
    <source>
        <dbReference type="ARBA" id="ARBA00022670"/>
    </source>
</evidence>
<proteinExistence type="inferred from homology"/>
<dbReference type="RefSeq" id="XP_034012025.1">
    <property type="nucleotide sequence ID" value="XM_034155995.1"/>
</dbReference>
<organism evidence="8 9">
    <name type="scientific">Diutina rugosa</name>
    <name type="common">Yeast</name>
    <name type="synonym">Candida rugosa</name>
    <dbReference type="NCBI Taxonomy" id="5481"/>
    <lineage>
        <taxon>Eukaryota</taxon>
        <taxon>Fungi</taxon>
        <taxon>Dikarya</taxon>
        <taxon>Ascomycota</taxon>
        <taxon>Saccharomycotina</taxon>
        <taxon>Pichiomycetes</taxon>
        <taxon>Debaryomycetaceae</taxon>
        <taxon>Diutina</taxon>
    </lineage>
</organism>
<dbReference type="AlphaFoldDB" id="A0A642URC3"/>
<evidence type="ECO:0000256" key="4">
    <source>
        <dbReference type="ARBA" id="ARBA00022729"/>
    </source>
</evidence>
<dbReference type="InterPro" id="IPR001563">
    <property type="entry name" value="Peptidase_S10"/>
</dbReference>
<dbReference type="OrthoDB" id="443318at2759"/>
<gene>
    <name evidence="8" type="ORF">DIURU_003253</name>
</gene>
<evidence type="ECO:0000256" key="1">
    <source>
        <dbReference type="ARBA" id="ARBA00009431"/>
    </source>
</evidence>
<dbReference type="Pfam" id="PF00450">
    <property type="entry name" value="Peptidase_S10"/>
    <property type="match status" value="1"/>
</dbReference>
<dbReference type="GeneID" id="54781904"/>
<dbReference type="Gene3D" id="3.40.50.1820">
    <property type="entry name" value="alpha/beta hydrolase"/>
    <property type="match status" value="1"/>
</dbReference>
<dbReference type="OMA" id="HFEHIDE"/>
<dbReference type="PROSITE" id="PS00131">
    <property type="entry name" value="CARBOXYPEPT_SER_SER"/>
    <property type="match status" value="1"/>
</dbReference>
<keyword evidence="3 7" id="KW-0645">Protease</keyword>
<keyword evidence="4 7" id="KW-0732">Signal</keyword>
<evidence type="ECO:0000313" key="9">
    <source>
        <dbReference type="Proteomes" id="UP000449547"/>
    </source>
</evidence>
<keyword evidence="9" id="KW-1185">Reference proteome</keyword>
<feature type="chain" id="PRO_5031603692" description="Carboxypeptidase" evidence="7">
    <location>
        <begin position="19"/>
        <end position="476"/>
    </location>
</feature>
<protein>
    <recommendedName>
        <fullName evidence="7">Carboxypeptidase</fullName>
        <ecNumber evidence="7">3.4.16.-</ecNumber>
    </recommendedName>
</protein>
<accession>A0A642URC3</accession>
<feature type="signal peptide" evidence="7">
    <location>
        <begin position="1"/>
        <end position="18"/>
    </location>
</feature>
<dbReference type="PROSITE" id="PS00560">
    <property type="entry name" value="CARBOXYPEPT_SER_HIS"/>
    <property type="match status" value="1"/>
</dbReference>
<dbReference type="GO" id="GO:0000324">
    <property type="term" value="C:fungal-type vacuole"/>
    <property type="evidence" value="ECO:0007669"/>
    <property type="project" value="TreeGrafter"/>
</dbReference>
<keyword evidence="6" id="KW-0325">Glycoprotein</keyword>
<comment type="similarity">
    <text evidence="1 7">Belongs to the peptidase S10 family.</text>
</comment>
<dbReference type="Gene3D" id="1.10.287.410">
    <property type="match status" value="1"/>
</dbReference>
<dbReference type="GO" id="GO:0006508">
    <property type="term" value="P:proteolysis"/>
    <property type="evidence" value="ECO:0007669"/>
    <property type="project" value="UniProtKB-KW"/>
</dbReference>
<name>A0A642URC3_DIURU</name>
<dbReference type="InterPro" id="IPR033124">
    <property type="entry name" value="Ser_caboxypep_his_AS"/>
</dbReference>
<dbReference type="GO" id="GO:0004185">
    <property type="term" value="F:serine-type carboxypeptidase activity"/>
    <property type="evidence" value="ECO:0007669"/>
    <property type="project" value="UniProtKB-UniRule"/>
</dbReference>
<evidence type="ECO:0000313" key="8">
    <source>
        <dbReference type="EMBL" id="KAA8901544.1"/>
    </source>
</evidence>
<evidence type="ECO:0000256" key="6">
    <source>
        <dbReference type="ARBA" id="ARBA00023180"/>
    </source>
</evidence>
<keyword evidence="2 7" id="KW-0121">Carboxypeptidase</keyword>
<dbReference type="PRINTS" id="PR00724">
    <property type="entry name" value="CRBOXYPTASEC"/>
</dbReference>
<evidence type="ECO:0000256" key="5">
    <source>
        <dbReference type="ARBA" id="ARBA00022801"/>
    </source>
</evidence>
<dbReference type="InterPro" id="IPR029058">
    <property type="entry name" value="AB_hydrolase_fold"/>
</dbReference>
<dbReference type="InterPro" id="IPR018202">
    <property type="entry name" value="Ser_caboxypep_ser_AS"/>
</dbReference>
<dbReference type="SUPFAM" id="SSF53474">
    <property type="entry name" value="alpha/beta-Hydrolases"/>
    <property type="match status" value="1"/>
</dbReference>
<evidence type="ECO:0000256" key="7">
    <source>
        <dbReference type="RuleBase" id="RU361156"/>
    </source>
</evidence>
<sequence length="476" mass="53720">MRWTSIGWLATIATVTASISVFDDGFDVDTGPTYDISEIQEHPNYTLRVFQPQLSESDYKFDDVNYYTGYLDVKSSQKHFFYWFFESRNDPATDPVILWLNGGPGCSSTTGLFRELGPSLINANIEPEFNPYSWNNNASVVFLDQPVGVGYSYTDDPLAYHNSTYAAANDVYVFLELFFKRFPQFQGREFHLAGESYGGHYLPTFAQEVLNHSERSFNLTSVIIGNGNTNPLVQWPYFQPMVCGLGGVAAVVNATACEQMTMDTPKCVKAIEDCYASNNVSVCQFADSLCEDLMRSAYKDTHRSPYDMRLKCDEVDCDELSNRVVEFLRKPEVIRQVGAAVDGFVSCNHSVSETFSTTADHVRPFHEYVADLLDRDIPVLIYAGDKDWICNWLGNEAWTKVLEWKYGREFAEAKPHQWITADGEAAGLATNYAHFSFVRVFDAGHMVPSDQPAHAFDMLTKWLAKDYAFTNSLTGN</sequence>
<keyword evidence="5 7" id="KW-0378">Hydrolase</keyword>
<dbReference type="EC" id="3.4.16.-" evidence="7"/>
<evidence type="ECO:0000256" key="2">
    <source>
        <dbReference type="ARBA" id="ARBA00022645"/>
    </source>
</evidence>
<dbReference type="EMBL" id="SWFT01000102">
    <property type="protein sequence ID" value="KAA8901544.1"/>
    <property type="molecule type" value="Genomic_DNA"/>
</dbReference>
<dbReference type="VEuPathDB" id="FungiDB:DIURU_003253"/>
<dbReference type="Proteomes" id="UP000449547">
    <property type="component" value="Unassembled WGS sequence"/>
</dbReference>
<dbReference type="PANTHER" id="PTHR11802">
    <property type="entry name" value="SERINE PROTEASE FAMILY S10 SERINE CARBOXYPEPTIDASE"/>
    <property type="match status" value="1"/>
</dbReference>